<feature type="domain" description="Protein kinase" evidence="14">
    <location>
        <begin position="87"/>
        <end position="359"/>
    </location>
</feature>
<dbReference type="InterPro" id="IPR000719">
    <property type="entry name" value="Prot_kinase_dom"/>
</dbReference>
<dbReference type="PANTHER" id="PTHR47982">
    <property type="entry name" value="PROLINE-RICH RECEPTOR-LIKE PROTEIN KINASE PERK4"/>
    <property type="match status" value="1"/>
</dbReference>
<dbReference type="EC" id="2.7.11.1" evidence="2"/>
<evidence type="ECO:0000256" key="11">
    <source>
        <dbReference type="ARBA" id="ARBA00048679"/>
    </source>
</evidence>
<evidence type="ECO:0000256" key="4">
    <source>
        <dbReference type="ARBA" id="ARBA00022679"/>
    </source>
</evidence>
<evidence type="ECO:0000256" key="3">
    <source>
        <dbReference type="ARBA" id="ARBA00022527"/>
    </source>
</evidence>
<dbReference type="PROSITE" id="PS00107">
    <property type="entry name" value="PROTEIN_KINASE_ATP"/>
    <property type="match status" value="1"/>
</dbReference>
<evidence type="ECO:0000256" key="8">
    <source>
        <dbReference type="ARBA" id="ARBA00022989"/>
    </source>
</evidence>
<keyword evidence="3" id="KW-0723">Serine/threonine-protein kinase</keyword>
<dbReference type="AlphaFoldDB" id="A0A1D1XLG6"/>
<dbReference type="FunFam" id="1.10.510.10:FF:000430">
    <property type="entry name" value="Protein kinase superfamily protein"/>
    <property type="match status" value="1"/>
</dbReference>
<feature type="transmembrane region" description="Helical" evidence="13">
    <location>
        <begin position="6"/>
        <end position="28"/>
    </location>
</feature>
<dbReference type="SUPFAM" id="SSF56112">
    <property type="entry name" value="Protein kinase-like (PK-like)"/>
    <property type="match status" value="1"/>
</dbReference>
<evidence type="ECO:0000256" key="6">
    <source>
        <dbReference type="ARBA" id="ARBA00022741"/>
    </source>
</evidence>
<comment type="catalytic activity">
    <reaction evidence="11">
        <text>L-seryl-[protein] + ATP = O-phospho-L-seryl-[protein] + ADP + H(+)</text>
        <dbReference type="Rhea" id="RHEA:17989"/>
        <dbReference type="Rhea" id="RHEA-COMP:9863"/>
        <dbReference type="Rhea" id="RHEA-COMP:11604"/>
        <dbReference type="ChEBI" id="CHEBI:15378"/>
        <dbReference type="ChEBI" id="CHEBI:29999"/>
        <dbReference type="ChEBI" id="CHEBI:30616"/>
        <dbReference type="ChEBI" id="CHEBI:83421"/>
        <dbReference type="ChEBI" id="CHEBI:456216"/>
        <dbReference type="EC" id="2.7.11.1"/>
    </reaction>
</comment>
<evidence type="ECO:0000256" key="2">
    <source>
        <dbReference type="ARBA" id="ARBA00012513"/>
    </source>
</evidence>
<keyword evidence="6 12" id="KW-0547">Nucleotide-binding</keyword>
<dbReference type="PROSITE" id="PS50011">
    <property type="entry name" value="PROTEIN_KINASE_DOM"/>
    <property type="match status" value="1"/>
</dbReference>
<comment type="catalytic activity">
    <reaction evidence="10">
        <text>L-threonyl-[protein] + ATP = O-phospho-L-threonyl-[protein] + ADP + H(+)</text>
        <dbReference type="Rhea" id="RHEA:46608"/>
        <dbReference type="Rhea" id="RHEA-COMP:11060"/>
        <dbReference type="Rhea" id="RHEA-COMP:11605"/>
        <dbReference type="ChEBI" id="CHEBI:15378"/>
        <dbReference type="ChEBI" id="CHEBI:30013"/>
        <dbReference type="ChEBI" id="CHEBI:30616"/>
        <dbReference type="ChEBI" id="CHEBI:61977"/>
        <dbReference type="ChEBI" id="CHEBI:456216"/>
        <dbReference type="EC" id="2.7.11.1"/>
    </reaction>
</comment>
<evidence type="ECO:0000256" key="9">
    <source>
        <dbReference type="ARBA" id="ARBA00023136"/>
    </source>
</evidence>
<accession>A0A1D1XLG6</accession>
<organism evidence="15">
    <name type="scientific">Anthurium amnicola</name>
    <dbReference type="NCBI Taxonomy" id="1678845"/>
    <lineage>
        <taxon>Eukaryota</taxon>
        <taxon>Viridiplantae</taxon>
        <taxon>Streptophyta</taxon>
        <taxon>Embryophyta</taxon>
        <taxon>Tracheophyta</taxon>
        <taxon>Spermatophyta</taxon>
        <taxon>Magnoliopsida</taxon>
        <taxon>Liliopsida</taxon>
        <taxon>Araceae</taxon>
        <taxon>Pothoideae</taxon>
        <taxon>Potheae</taxon>
        <taxon>Anthurium</taxon>
    </lineage>
</organism>
<evidence type="ECO:0000313" key="15">
    <source>
        <dbReference type="EMBL" id="JAT43237.1"/>
    </source>
</evidence>
<dbReference type="InterPro" id="IPR047117">
    <property type="entry name" value="PERK1-13-like"/>
</dbReference>
<evidence type="ECO:0000256" key="7">
    <source>
        <dbReference type="ARBA" id="ARBA00022840"/>
    </source>
</evidence>
<keyword evidence="5 13" id="KW-0812">Transmembrane</keyword>
<evidence type="ECO:0000256" key="1">
    <source>
        <dbReference type="ARBA" id="ARBA00004162"/>
    </source>
</evidence>
<feature type="binding site" evidence="12">
    <location>
        <position position="114"/>
    </location>
    <ligand>
        <name>ATP</name>
        <dbReference type="ChEBI" id="CHEBI:30616"/>
    </ligand>
</feature>
<dbReference type="InterPro" id="IPR017441">
    <property type="entry name" value="Protein_kinase_ATP_BS"/>
</dbReference>
<keyword evidence="15" id="KW-0418">Kinase</keyword>
<dbReference type="InterPro" id="IPR011009">
    <property type="entry name" value="Kinase-like_dom_sf"/>
</dbReference>
<dbReference type="GO" id="GO:0004674">
    <property type="term" value="F:protein serine/threonine kinase activity"/>
    <property type="evidence" value="ECO:0007669"/>
    <property type="project" value="UniProtKB-KW"/>
</dbReference>
<name>A0A1D1XLG6_9ARAE</name>
<reference evidence="15" key="1">
    <citation type="submission" date="2015-07" db="EMBL/GenBank/DDBJ databases">
        <title>Transcriptome Assembly of Anthurium amnicola.</title>
        <authorList>
            <person name="Suzuki J."/>
        </authorList>
    </citation>
    <scope>NUCLEOTIDE SEQUENCE</scope>
</reference>
<evidence type="ECO:0000256" key="10">
    <source>
        <dbReference type="ARBA" id="ARBA00047899"/>
    </source>
</evidence>
<proteinExistence type="predicted"/>
<dbReference type="Pfam" id="PF07714">
    <property type="entry name" value="PK_Tyr_Ser-Thr"/>
    <property type="match status" value="1"/>
</dbReference>
<evidence type="ECO:0000256" key="12">
    <source>
        <dbReference type="PROSITE-ProRule" id="PRU10141"/>
    </source>
</evidence>
<keyword evidence="8 13" id="KW-1133">Transmembrane helix</keyword>
<evidence type="ECO:0000259" key="14">
    <source>
        <dbReference type="PROSITE" id="PS50011"/>
    </source>
</evidence>
<dbReference type="GO" id="GO:0005886">
    <property type="term" value="C:plasma membrane"/>
    <property type="evidence" value="ECO:0007669"/>
    <property type="project" value="UniProtKB-SubCell"/>
</dbReference>
<evidence type="ECO:0000256" key="5">
    <source>
        <dbReference type="ARBA" id="ARBA00022692"/>
    </source>
</evidence>
<keyword evidence="9 13" id="KW-0472">Membrane</keyword>
<comment type="subcellular location">
    <subcellularLocation>
        <location evidence="1">Cell membrane</location>
        <topology evidence="1">Single-pass membrane protein</topology>
    </subcellularLocation>
</comment>
<dbReference type="InterPro" id="IPR008266">
    <property type="entry name" value="Tyr_kinase_AS"/>
</dbReference>
<dbReference type="Gene3D" id="3.30.200.20">
    <property type="entry name" value="Phosphorylase Kinase, domain 1"/>
    <property type="match status" value="1"/>
</dbReference>
<gene>
    <name evidence="15" type="primary">NORK_5</name>
    <name evidence="15" type="ORF">g.71862</name>
</gene>
<keyword evidence="15" id="KW-0675">Receptor</keyword>
<dbReference type="GO" id="GO:0005524">
    <property type="term" value="F:ATP binding"/>
    <property type="evidence" value="ECO:0007669"/>
    <property type="project" value="UniProtKB-UniRule"/>
</dbReference>
<dbReference type="PROSITE" id="PS00109">
    <property type="entry name" value="PROTEIN_KINASE_TYR"/>
    <property type="match status" value="1"/>
</dbReference>
<sequence>MSKALAALLGGAAAVVALVGLVIVYICFRMLHDRSVSRTSETNSSDPSLQLGQNIGPSFGSRTSYPYDFQGATCFMLEELDQATKNFSEINLIGVGQFGEVYKGLLPDMLVAIKRRQAAPSQEFIQVVQNLSCISHRNLVNLLGYCQESDLQMLIYEYITNGSISSHLYGVSHTSNEKLEFKHRLSIACGAAKGLAHLHSLNPPLIHMDFRTSNVLVDENFAPKVADAGLRNLLHRKDGAGPSFPMTADDLFLDPGVNVSQGFTEKSDVYSFGVFLLELIGGQEATQFQFMGSNQSIIEWAQSYHSSRDISNIVDHKMTSSYTDNVMREFLQLAVSCLDPSSSRRPLMNFVVSELDRILEKEMSLTTIMGEVTPSVTLGSELFTS</sequence>
<evidence type="ECO:0000256" key="13">
    <source>
        <dbReference type="SAM" id="Phobius"/>
    </source>
</evidence>
<dbReference type="EMBL" id="GDJX01024699">
    <property type="protein sequence ID" value="JAT43237.1"/>
    <property type="molecule type" value="Transcribed_RNA"/>
</dbReference>
<keyword evidence="7 12" id="KW-0067">ATP-binding</keyword>
<dbReference type="PANTHER" id="PTHR47982:SF20">
    <property type="entry name" value="NON-SPECIFIC SERINE_THREONINE PROTEIN KINASE"/>
    <property type="match status" value="1"/>
</dbReference>
<dbReference type="Gene3D" id="1.10.510.10">
    <property type="entry name" value="Transferase(Phosphotransferase) domain 1"/>
    <property type="match status" value="1"/>
</dbReference>
<keyword evidence="4" id="KW-0808">Transferase</keyword>
<protein>
    <recommendedName>
        <fullName evidence="2">non-specific serine/threonine protein kinase</fullName>
        <ecNumber evidence="2">2.7.11.1</ecNumber>
    </recommendedName>
</protein>
<dbReference type="InterPro" id="IPR001245">
    <property type="entry name" value="Ser-Thr/Tyr_kinase_cat_dom"/>
</dbReference>